<dbReference type="RefSeq" id="WP_126798204.1">
    <property type="nucleotide sequence ID" value="NZ_PIPO01000002.1"/>
</dbReference>
<evidence type="ECO:0000259" key="3">
    <source>
        <dbReference type="PROSITE" id="PS50977"/>
    </source>
</evidence>
<keyword evidence="1 2" id="KW-0238">DNA-binding</keyword>
<proteinExistence type="predicted"/>
<sequence>MDNTLTRDAILDAALKLGNETGWEQLTLYQVARQLNTSLAVIHAQFAQKDELVDAWLDRADRAMLQSFPQPRPANPTSPLTLQLNTLRLGSAMQSWLDALSPYHRLTGEMLLYKLEPGHIHLQAAGLLRISRTVQWFREAAELKASHLQRIGQEVALTGLFIRVFIHWLKDTSPQQSRTKKTLQKALRRGQRVQLWK</sequence>
<feature type="DNA-binding region" description="H-T-H motif" evidence="2">
    <location>
        <begin position="27"/>
        <end position="46"/>
    </location>
</feature>
<dbReference type="AlphaFoldDB" id="A0A432WIY5"/>
<comment type="caution">
    <text evidence="4">The sequence shown here is derived from an EMBL/GenBank/DDBJ whole genome shotgun (WGS) entry which is preliminary data.</text>
</comment>
<dbReference type="GO" id="GO:0003677">
    <property type="term" value="F:DNA binding"/>
    <property type="evidence" value="ECO:0007669"/>
    <property type="project" value="UniProtKB-UniRule"/>
</dbReference>
<dbReference type="Pfam" id="PF00440">
    <property type="entry name" value="TetR_N"/>
    <property type="match status" value="1"/>
</dbReference>
<evidence type="ECO:0000256" key="2">
    <source>
        <dbReference type="PROSITE-ProRule" id="PRU00335"/>
    </source>
</evidence>
<keyword evidence="5" id="KW-1185">Reference proteome</keyword>
<dbReference type="Proteomes" id="UP000287823">
    <property type="component" value="Unassembled WGS sequence"/>
</dbReference>
<feature type="domain" description="HTH tetR-type" evidence="3">
    <location>
        <begin position="4"/>
        <end position="64"/>
    </location>
</feature>
<dbReference type="InterPro" id="IPR009057">
    <property type="entry name" value="Homeodomain-like_sf"/>
</dbReference>
<dbReference type="Gene3D" id="1.10.357.10">
    <property type="entry name" value="Tetracycline Repressor, domain 2"/>
    <property type="match status" value="1"/>
</dbReference>
<evidence type="ECO:0000313" key="5">
    <source>
        <dbReference type="Proteomes" id="UP000287823"/>
    </source>
</evidence>
<protein>
    <submittedName>
        <fullName evidence="4">TetR/AcrR family transcriptional regulator</fullName>
    </submittedName>
</protein>
<reference evidence="4 5" key="1">
    <citation type="journal article" date="2011" name="Front. Microbiol.">
        <title>Genomic signatures of strain selection and enhancement in Bacillus atrophaeus var. globigii, a historical biowarfare simulant.</title>
        <authorList>
            <person name="Gibbons H.S."/>
            <person name="Broomall S.M."/>
            <person name="McNew L.A."/>
            <person name="Daligault H."/>
            <person name="Chapman C."/>
            <person name="Bruce D."/>
            <person name="Karavis M."/>
            <person name="Krepps M."/>
            <person name="McGregor P.A."/>
            <person name="Hong C."/>
            <person name="Park K.H."/>
            <person name="Akmal A."/>
            <person name="Feldman A."/>
            <person name="Lin J.S."/>
            <person name="Chang W.E."/>
            <person name="Higgs B.W."/>
            <person name="Demirev P."/>
            <person name="Lindquist J."/>
            <person name="Liem A."/>
            <person name="Fochler E."/>
            <person name="Read T.D."/>
            <person name="Tapia R."/>
            <person name="Johnson S."/>
            <person name="Bishop-Lilly K.A."/>
            <person name="Detter C."/>
            <person name="Han C."/>
            <person name="Sozhamannan S."/>
            <person name="Rosenzweig C.N."/>
            <person name="Skowronski E.W."/>
        </authorList>
    </citation>
    <scope>NUCLEOTIDE SEQUENCE [LARGE SCALE GENOMIC DNA]</scope>
    <source>
        <strain evidence="4 5">Y4G10-17</strain>
    </source>
</reference>
<dbReference type="SUPFAM" id="SSF46689">
    <property type="entry name" value="Homeodomain-like"/>
    <property type="match status" value="1"/>
</dbReference>
<name>A0A432WIY5_9GAMM</name>
<dbReference type="EMBL" id="PIPO01000002">
    <property type="protein sequence ID" value="RUO33629.1"/>
    <property type="molecule type" value="Genomic_DNA"/>
</dbReference>
<accession>A0A432WIY5</accession>
<dbReference type="PROSITE" id="PS50977">
    <property type="entry name" value="HTH_TETR_2"/>
    <property type="match status" value="1"/>
</dbReference>
<evidence type="ECO:0000256" key="1">
    <source>
        <dbReference type="ARBA" id="ARBA00023125"/>
    </source>
</evidence>
<dbReference type="InterPro" id="IPR001647">
    <property type="entry name" value="HTH_TetR"/>
</dbReference>
<gene>
    <name evidence="4" type="ORF">CWE14_03960</name>
</gene>
<evidence type="ECO:0000313" key="4">
    <source>
        <dbReference type="EMBL" id="RUO33629.1"/>
    </source>
</evidence>
<organism evidence="4 5">
    <name type="scientific">Aliidiomarina soli</name>
    <dbReference type="NCBI Taxonomy" id="1928574"/>
    <lineage>
        <taxon>Bacteria</taxon>
        <taxon>Pseudomonadati</taxon>
        <taxon>Pseudomonadota</taxon>
        <taxon>Gammaproteobacteria</taxon>
        <taxon>Alteromonadales</taxon>
        <taxon>Idiomarinaceae</taxon>
        <taxon>Aliidiomarina</taxon>
    </lineage>
</organism>